<dbReference type="RefSeq" id="WP_045025640.1">
    <property type="nucleotide sequence ID" value="NZ_JRHC01000001.1"/>
</dbReference>
<comment type="caution">
    <text evidence="1">The sequence shown here is derived from an EMBL/GenBank/DDBJ whole genome shotgun (WGS) entry which is preliminary data.</text>
</comment>
<dbReference type="EMBL" id="JRHC01000001">
    <property type="protein sequence ID" value="KJF44080.1"/>
    <property type="molecule type" value="Genomic_DNA"/>
</dbReference>
<dbReference type="Pfam" id="PF11751">
    <property type="entry name" value="PorP_SprF"/>
    <property type="match status" value="1"/>
</dbReference>
<evidence type="ECO:0000313" key="2">
    <source>
        <dbReference type="Proteomes" id="UP000032544"/>
    </source>
</evidence>
<gene>
    <name evidence="1" type="ORF">LH29_00640</name>
</gene>
<sequence length="284" mass="32080">MNTQNTGLFPKTILIFLIIFLSLQQKSSAQEGAYWMGLSSKNPALIGTPSDWVWGVAEFADIPEYNDAYNSFALIADYTISQKAGTIGANFIRTHKGDETAFLAELLYAYTITRKKNRQWNFGVSTGIEGQESDYSSYGYSNPKASYLKSNLGTLYRSRKLDLGLSYAFFNEVDNEYSSGSLIDNYVTFITAYRFYIKEKFVIEPNLRMDFGGGDNDGFGGIHTAYNNKVWLGYVTTGTNGVRSIYSGADVSNRFRIALRYSFSDYYQLGTIKFYQFTLGYKLN</sequence>
<reference evidence="1 2" key="1">
    <citation type="submission" date="2014-09" db="EMBL/GenBank/DDBJ databases">
        <title>Draft Genome Sequence of Draconibacterium sp. JN14CK-3.</title>
        <authorList>
            <person name="Dong C."/>
            <person name="Lai Q."/>
            <person name="Shao Z."/>
        </authorList>
    </citation>
    <scope>NUCLEOTIDE SEQUENCE [LARGE SCALE GENOMIC DNA]</scope>
    <source>
        <strain evidence="1 2">JN14CK-3</strain>
    </source>
</reference>
<dbReference type="Proteomes" id="UP000032544">
    <property type="component" value="Unassembled WGS sequence"/>
</dbReference>
<dbReference type="OrthoDB" id="1115564at2"/>
<proteinExistence type="predicted"/>
<evidence type="ECO:0000313" key="1">
    <source>
        <dbReference type="EMBL" id="KJF44080.1"/>
    </source>
</evidence>
<keyword evidence="2" id="KW-1185">Reference proteome</keyword>
<accession>A0A0D8JAQ2</accession>
<name>A0A0D8JAQ2_9BACT</name>
<dbReference type="InterPro" id="IPR019861">
    <property type="entry name" value="PorP/SprF_Bacteroidetes"/>
</dbReference>
<dbReference type="AlphaFoldDB" id="A0A0D8JAQ2"/>
<organism evidence="1 2">
    <name type="scientific">Draconibacterium sediminis</name>
    <dbReference type="NCBI Taxonomy" id="1544798"/>
    <lineage>
        <taxon>Bacteria</taxon>
        <taxon>Pseudomonadati</taxon>
        <taxon>Bacteroidota</taxon>
        <taxon>Bacteroidia</taxon>
        <taxon>Marinilabiliales</taxon>
        <taxon>Prolixibacteraceae</taxon>
        <taxon>Draconibacterium</taxon>
    </lineage>
</organism>
<protein>
    <submittedName>
        <fullName evidence="1">Uncharacterized protein</fullName>
    </submittedName>
</protein>